<evidence type="ECO:0000256" key="1">
    <source>
        <dbReference type="SAM" id="MobiDB-lite"/>
    </source>
</evidence>
<feature type="compositionally biased region" description="Polar residues" evidence="1">
    <location>
        <begin position="159"/>
        <end position="176"/>
    </location>
</feature>
<gene>
    <name evidence="3" type="ORF">GRFL_1326</name>
</gene>
<feature type="region of interest" description="Disordered" evidence="1">
    <location>
        <begin position="252"/>
        <end position="271"/>
    </location>
</feature>
<feature type="compositionally biased region" description="Acidic residues" evidence="1">
    <location>
        <begin position="255"/>
        <end position="271"/>
    </location>
</feature>
<feature type="compositionally biased region" description="Polar residues" evidence="1">
    <location>
        <begin position="187"/>
        <end position="203"/>
    </location>
</feature>
<evidence type="ECO:0000313" key="3">
    <source>
        <dbReference type="EMBL" id="APU68050.1"/>
    </source>
</evidence>
<dbReference type="KEGG" id="gfl:GRFL_1326"/>
<feature type="transmembrane region" description="Helical" evidence="2">
    <location>
        <begin position="44"/>
        <end position="68"/>
    </location>
</feature>
<accession>A0A1L7I381</accession>
<dbReference type="SUPFAM" id="SSF56925">
    <property type="entry name" value="OMPA-like"/>
    <property type="match status" value="1"/>
</dbReference>
<keyword evidence="2" id="KW-1133">Transmembrane helix</keyword>
<sequence>MKEKKNIDRLFQEKFKDFEKSPQEDMWNRISEELDKKEKPSRALIIPLWLKVGSVAAILAIILSTVLLQQNSNTPEKTEPGIVYDEAESETNQEQPANEQAVPGEENNTQIGNIPGESGKSATGNHSSSLAEEHSENSEAVGNTSRQSTSSESRTGGTDNTSARTNQQIAAANTSEENSEKNERTQSADLTGSRVANTTTSTENFEKEKSSNMPEPGPEKKSGIIAEAQNSKNELIQDSIASEELLKEPESLIAENEEDPLPEEDLEEDLSEATKKKFQLSTFAAPIFYKNLGSGNELANQFSSNSKTSDVTVSVGMKLAYQVSKKIKIRTGVSKLSVNNNIEGIAFSPSALMNQVENISPSGSGDNINIINAPAPNRTGPASETNSSSFGSMYSLASNTIYNPGEIHQEFGFIEIPLELEYALVDKRFNLNLIGGASGLFLDDNRVSLVTETASTELGEASNINKTSFSTNVGIGLDYELNQNFSIGVEPIFKYQLNTFSNVNNVQPVNFGIYSGLSIRF</sequence>
<dbReference type="STRING" id="1229726.GRFL_1326"/>
<feature type="compositionally biased region" description="Low complexity" evidence="1">
    <location>
        <begin position="144"/>
        <end position="158"/>
    </location>
</feature>
<evidence type="ECO:0000313" key="4">
    <source>
        <dbReference type="Proteomes" id="UP000186230"/>
    </source>
</evidence>
<dbReference type="InterPro" id="IPR011250">
    <property type="entry name" value="OMP/PagP_B-barrel"/>
</dbReference>
<dbReference type="OrthoDB" id="1113942at2"/>
<keyword evidence="2" id="KW-0472">Membrane</keyword>
<dbReference type="EMBL" id="CP016359">
    <property type="protein sequence ID" value="APU68050.1"/>
    <property type="molecule type" value="Genomic_DNA"/>
</dbReference>
<reference evidence="3 4" key="1">
    <citation type="submission" date="2016-07" db="EMBL/GenBank/DDBJ databases">
        <title>Multi-omics approach to identify versatile polysaccharide utilization systems of a marine flavobacterium Gramella flava.</title>
        <authorList>
            <person name="Tang K."/>
        </authorList>
    </citation>
    <scope>NUCLEOTIDE SEQUENCE [LARGE SCALE GENOMIC DNA]</scope>
    <source>
        <strain evidence="3 4">JLT2011</strain>
    </source>
</reference>
<protein>
    <submittedName>
        <fullName evidence="3">Uncharacterized protein</fullName>
    </submittedName>
</protein>
<dbReference type="RefSeq" id="WP_083643863.1">
    <property type="nucleotide sequence ID" value="NZ_AMRU01000002.1"/>
</dbReference>
<organism evidence="3 4">
    <name type="scientific">Christiangramia flava JLT2011</name>
    <dbReference type="NCBI Taxonomy" id="1229726"/>
    <lineage>
        <taxon>Bacteria</taxon>
        <taxon>Pseudomonadati</taxon>
        <taxon>Bacteroidota</taxon>
        <taxon>Flavobacteriia</taxon>
        <taxon>Flavobacteriales</taxon>
        <taxon>Flavobacteriaceae</taxon>
        <taxon>Christiangramia</taxon>
    </lineage>
</organism>
<dbReference type="AlphaFoldDB" id="A0A1L7I381"/>
<evidence type="ECO:0000256" key="2">
    <source>
        <dbReference type="SAM" id="Phobius"/>
    </source>
</evidence>
<proteinExistence type="predicted"/>
<keyword evidence="4" id="KW-1185">Reference proteome</keyword>
<dbReference type="Proteomes" id="UP000186230">
    <property type="component" value="Chromosome"/>
</dbReference>
<feature type="region of interest" description="Disordered" evidence="1">
    <location>
        <begin position="73"/>
        <end position="221"/>
    </location>
</feature>
<name>A0A1L7I381_9FLAO</name>
<keyword evidence="2" id="KW-0812">Transmembrane</keyword>
<feature type="compositionally biased region" description="Polar residues" evidence="1">
    <location>
        <begin position="120"/>
        <end position="130"/>
    </location>
</feature>